<reference evidence="1 2" key="1">
    <citation type="submission" date="2021-12" db="EMBL/GenBank/DDBJ databases">
        <title>Discovery of the Pendulisporaceae a myxobacterial family with distinct sporulation behavior and unique specialized metabolism.</title>
        <authorList>
            <person name="Garcia R."/>
            <person name="Popoff A."/>
            <person name="Bader C.D."/>
            <person name="Loehr J."/>
            <person name="Walesch S."/>
            <person name="Walt C."/>
            <person name="Boldt J."/>
            <person name="Bunk B."/>
            <person name="Haeckl F.J.F.P.J."/>
            <person name="Gunesch A.P."/>
            <person name="Birkelbach J."/>
            <person name="Nuebel U."/>
            <person name="Pietschmann T."/>
            <person name="Bach T."/>
            <person name="Mueller R."/>
        </authorList>
    </citation>
    <scope>NUCLEOTIDE SEQUENCE [LARGE SCALE GENOMIC DNA]</scope>
    <source>
        <strain evidence="1 2">MSr11954</strain>
    </source>
</reference>
<dbReference type="EMBL" id="CP089984">
    <property type="protein sequence ID" value="WXB14008.1"/>
    <property type="molecule type" value="Genomic_DNA"/>
</dbReference>
<dbReference type="Proteomes" id="UP001370348">
    <property type="component" value="Chromosome"/>
</dbReference>
<keyword evidence="2" id="KW-1185">Reference proteome</keyword>
<evidence type="ECO:0000313" key="2">
    <source>
        <dbReference type="Proteomes" id="UP001370348"/>
    </source>
</evidence>
<evidence type="ECO:0000313" key="1">
    <source>
        <dbReference type="EMBL" id="WXB14008.1"/>
    </source>
</evidence>
<proteinExistence type="predicted"/>
<gene>
    <name evidence="1" type="ORF">LZC94_40035</name>
</gene>
<protein>
    <submittedName>
        <fullName evidence="1">Uncharacterized protein</fullName>
    </submittedName>
</protein>
<organism evidence="1 2">
    <name type="scientific">Pendulispora albinea</name>
    <dbReference type="NCBI Taxonomy" id="2741071"/>
    <lineage>
        <taxon>Bacteria</taxon>
        <taxon>Pseudomonadati</taxon>
        <taxon>Myxococcota</taxon>
        <taxon>Myxococcia</taxon>
        <taxon>Myxococcales</taxon>
        <taxon>Sorangiineae</taxon>
        <taxon>Pendulisporaceae</taxon>
        <taxon>Pendulispora</taxon>
    </lineage>
</organism>
<accession>A0ABZ2LVX8</accession>
<sequence length="208" mass="22502">MTAPPAPPSFPSSIEAPELRRLALASAAALDDGTVEQALRSGTIWIRHTIATWESSEGTTLGHLVGLSLDAALLARIAPEPPVVDALTVAIAEAIAQRPLESLRELRIHWDGAIRSEGPYRGDALRTGLAEALDAYLKERGEENAARALGSAKFDIVSRLSDIVATVHVPREVVAREHDFREITDAFRFLLAGPEGTRVRTHIRIGRP</sequence>
<name>A0ABZ2LVX8_9BACT</name>
<dbReference type="RefSeq" id="WP_394823623.1">
    <property type="nucleotide sequence ID" value="NZ_CP089984.1"/>
</dbReference>